<reference evidence="4" key="1">
    <citation type="submission" date="2025-08" db="UniProtKB">
        <authorList>
            <consortium name="Ensembl"/>
        </authorList>
    </citation>
    <scope>IDENTIFICATION</scope>
</reference>
<name>A0A8C5MRK7_9ANUR</name>
<feature type="signal peptide" evidence="3">
    <location>
        <begin position="1"/>
        <end position="26"/>
    </location>
</feature>
<feature type="chain" id="PRO_5034297415" evidence="3">
    <location>
        <begin position="27"/>
        <end position="334"/>
    </location>
</feature>
<dbReference type="PRINTS" id="PR00081">
    <property type="entry name" value="GDHRDH"/>
</dbReference>
<dbReference type="PANTHER" id="PTHR43313">
    <property type="entry name" value="SHORT-CHAIN DEHYDROGENASE/REDUCTASE FAMILY 9C"/>
    <property type="match status" value="1"/>
</dbReference>
<proteinExistence type="inferred from homology"/>
<comment type="similarity">
    <text evidence="1">Belongs to the short-chain dehydrogenases/reductases (SDR) family.</text>
</comment>
<dbReference type="Proteomes" id="UP000694569">
    <property type="component" value="Unplaced"/>
</dbReference>
<dbReference type="GeneTree" id="ENSGT00940000164908"/>
<evidence type="ECO:0000313" key="5">
    <source>
        <dbReference type="Proteomes" id="UP000694569"/>
    </source>
</evidence>
<keyword evidence="5" id="KW-1185">Reference proteome</keyword>
<protein>
    <submittedName>
        <fullName evidence="4">Uncharacterized protein</fullName>
    </submittedName>
</protein>
<dbReference type="Ensembl" id="ENSLLET00000016709.1">
    <property type="protein sequence ID" value="ENSLLEP00000016095.1"/>
    <property type="gene ID" value="ENSLLEG00000010223.1"/>
</dbReference>
<organism evidence="4 5">
    <name type="scientific">Leptobrachium leishanense</name>
    <name type="common">Leishan spiny toad</name>
    <dbReference type="NCBI Taxonomy" id="445787"/>
    <lineage>
        <taxon>Eukaryota</taxon>
        <taxon>Metazoa</taxon>
        <taxon>Chordata</taxon>
        <taxon>Craniata</taxon>
        <taxon>Vertebrata</taxon>
        <taxon>Euteleostomi</taxon>
        <taxon>Amphibia</taxon>
        <taxon>Batrachia</taxon>
        <taxon>Anura</taxon>
        <taxon>Pelobatoidea</taxon>
        <taxon>Megophryidae</taxon>
        <taxon>Leptobrachium</taxon>
    </lineage>
</organism>
<dbReference type="PROSITE" id="PS00061">
    <property type="entry name" value="ADH_SHORT"/>
    <property type="match status" value="1"/>
</dbReference>
<dbReference type="InterPro" id="IPR002347">
    <property type="entry name" value="SDR_fam"/>
</dbReference>
<dbReference type="AlphaFoldDB" id="A0A8C5MRK7"/>
<evidence type="ECO:0000256" key="2">
    <source>
        <dbReference type="ARBA" id="ARBA00023002"/>
    </source>
</evidence>
<dbReference type="SUPFAM" id="SSF51735">
    <property type="entry name" value="NAD(P)-binding Rossmann-fold domains"/>
    <property type="match status" value="1"/>
</dbReference>
<dbReference type="Pfam" id="PF00106">
    <property type="entry name" value="adh_short"/>
    <property type="match status" value="1"/>
</dbReference>
<keyword evidence="2" id="KW-0560">Oxidoreductase</keyword>
<dbReference type="GO" id="GO:0016491">
    <property type="term" value="F:oxidoreductase activity"/>
    <property type="evidence" value="ECO:0007669"/>
    <property type="project" value="UniProtKB-KW"/>
</dbReference>
<dbReference type="OrthoDB" id="2102561at2759"/>
<dbReference type="PANTHER" id="PTHR43313:SF43">
    <property type="entry name" value="D-BETA-HYDROXYBUTYRATE DEHYDROGENASE, MITOCHONDRIAL"/>
    <property type="match status" value="1"/>
</dbReference>
<dbReference type="InterPro" id="IPR036291">
    <property type="entry name" value="NAD(P)-bd_dom_sf"/>
</dbReference>
<dbReference type="Gene3D" id="3.40.50.720">
    <property type="entry name" value="NAD(P)-binding Rossmann-like Domain"/>
    <property type="match status" value="1"/>
</dbReference>
<evidence type="ECO:0000313" key="4">
    <source>
        <dbReference type="Ensembl" id="ENSLLEP00000016095.1"/>
    </source>
</evidence>
<accession>A0A8C5MRK7</accession>
<dbReference type="InterPro" id="IPR020904">
    <property type="entry name" value="Sc_DH/Rdtase_CS"/>
</dbReference>
<reference evidence="4" key="2">
    <citation type="submission" date="2025-09" db="UniProtKB">
        <authorList>
            <consortium name="Ensembl"/>
        </authorList>
    </citation>
    <scope>IDENTIFICATION</scope>
</reference>
<sequence>LQIRVSFLLLFILSYICQLLVDYCLANLTSELFSGRAVLITGCDTGFGNMLAHRLLEMGFVVFATCLYPDGEGARALLSRFPSDRVKVVRFDVTSDKEMEEVKQYVQSNLPEKGLWGIVNNAGISVWGISEWISMHRCKQVVEVNLLGTIRTTLAFAPLVRKSKGRMVFLSSMNAHVPYGSGIYGTTKAGIQTFCDSLRFEMKKFGVKVSIILPGNYSPSTNIQPQKTPKEVWNSIPEDAKDVYDLEYVWKATNFVNKQLLTGHKNGYEVIDAIVNALTSDSPKARYLVANLKEKIILFISRILQRGELYGPVNINNNSPTSLHCPFSNTNTPV</sequence>
<evidence type="ECO:0000256" key="3">
    <source>
        <dbReference type="SAM" id="SignalP"/>
    </source>
</evidence>
<keyword evidence="3" id="KW-0732">Signal</keyword>
<evidence type="ECO:0000256" key="1">
    <source>
        <dbReference type="ARBA" id="ARBA00006484"/>
    </source>
</evidence>